<reference evidence="2" key="2">
    <citation type="journal article" date="2015" name="Data Brief">
        <title>Shoot transcriptome of the giant reed, Arundo donax.</title>
        <authorList>
            <person name="Barrero R.A."/>
            <person name="Guerrero F.D."/>
            <person name="Moolhuijzen P."/>
            <person name="Goolsby J.A."/>
            <person name="Tidwell J."/>
            <person name="Bellgard S.E."/>
            <person name="Bellgard M.I."/>
        </authorList>
    </citation>
    <scope>NUCLEOTIDE SEQUENCE</scope>
    <source>
        <tissue evidence="2">Shoot tissue taken approximately 20 cm above the soil surface</tissue>
    </source>
</reference>
<proteinExistence type="predicted"/>
<reference evidence="2" key="1">
    <citation type="submission" date="2014-09" db="EMBL/GenBank/DDBJ databases">
        <authorList>
            <person name="Magalhaes I.L.F."/>
            <person name="Oliveira U."/>
            <person name="Santos F.R."/>
            <person name="Vidigal T.H.D.A."/>
            <person name="Brescovit A.D."/>
            <person name="Santos A.J."/>
        </authorList>
    </citation>
    <scope>NUCLEOTIDE SEQUENCE</scope>
    <source>
        <tissue evidence="2">Shoot tissue taken approximately 20 cm above the soil surface</tissue>
    </source>
</reference>
<dbReference type="EMBL" id="GBRH01161121">
    <property type="protein sequence ID" value="JAE36775.1"/>
    <property type="molecule type" value="Transcribed_RNA"/>
</dbReference>
<evidence type="ECO:0000313" key="2">
    <source>
        <dbReference type="EMBL" id="JAE36775.1"/>
    </source>
</evidence>
<feature type="compositionally biased region" description="Polar residues" evidence="1">
    <location>
        <begin position="15"/>
        <end position="25"/>
    </location>
</feature>
<feature type="compositionally biased region" description="Low complexity" evidence="1">
    <location>
        <begin position="32"/>
        <end position="43"/>
    </location>
</feature>
<name>A0A0A9HHY6_ARUDO</name>
<dbReference type="AlphaFoldDB" id="A0A0A9HHY6"/>
<accession>A0A0A9HHY6</accession>
<sequence>MAPCWCTRTDGRTAPPSTQARTPASCSLGRAPSVRLSSSPSRLLHARFGSRAEGASRRHGM</sequence>
<protein>
    <submittedName>
        <fullName evidence="2">Uncharacterized protein</fullName>
    </submittedName>
</protein>
<evidence type="ECO:0000256" key="1">
    <source>
        <dbReference type="SAM" id="MobiDB-lite"/>
    </source>
</evidence>
<feature type="region of interest" description="Disordered" evidence="1">
    <location>
        <begin position="1"/>
        <end position="61"/>
    </location>
</feature>
<organism evidence="2">
    <name type="scientific">Arundo donax</name>
    <name type="common">Giant reed</name>
    <name type="synonym">Donax arundinaceus</name>
    <dbReference type="NCBI Taxonomy" id="35708"/>
    <lineage>
        <taxon>Eukaryota</taxon>
        <taxon>Viridiplantae</taxon>
        <taxon>Streptophyta</taxon>
        <taxon>Embryophyta</taxon>
        <taxon>Tracheophyta</taxon>
        <taxon>Spermatophyta</taxon>
        <taxon>Magnoliopsida</taxon>
        <taxon>Liliopsida</taxon>
        <taxon>Poales</taxon>
        <taxon>Poaceae</taxon>
        <taxon>PACMAD clade</taxon>
        <taxon>Arundinoideae</taxon>
        <taxon>Arundineae</taxon>
        <taxon>Arundo</taxon>
    </lineage>
</organism>